<evidence type="ECO:0000256" key="8">
    <source>
        <dbReference type="SAM" id="Phobius"/>
    </source>
</evidence>
<dbReference type="InterPro" id="IPR045863">
    <property type="entry name" value="CorA_TM1_TM2"/>
</dbReference>
<dbReference type="OrthoDB" id="165352at2759"/>
<keyword evidence="6 8" id="KW-1133">Transmembrane helix</keyword>
<evidence type="ECO:0000313" key="10">
    <source>
        <dbReference type="Proteomes" id="UP000605986"/>
    </source>
</evidence>
<comment type="subcellular location">
    <subcellularLocation>
        <location evidence="1">Cell membrane</location>
        <topology evidence="1">Multi-pass membrane protein</topology>
    </subcellularLocation>
</comment>
<keyword evidence="3" id="KW-0813">Transport</keyword>
<evidence type="ECO:0000256" key="1">
    <source>
        <dbReference type="ARBA" id="ARBA00004651"/>
    </source>
</evidence>
<keyword evidence="10" id="KW-1185">Reference proteome</keyword>
<feature type="transmembrane region" description="Helical" evidence="8">
    <location>
        <begin position="79"/>
        <end position="97"/>
    </location>
</feature>
<dbReference type="InterPro" id="IPR002523">
    <property type="entry name" value="MgTranspt_CorA/ZnTranspt_ZntB"/>
</dbReference>
<evidence type="ECO:0000256" key="5">
    <source>
        <dbReference type="ARBA" id="ARBA00022692"/>
    </source>
</evidence>
<evidence type="ECO:0000313" key="9">
    <source>
        <dbReference type="EMBL" id="KAF4412345.1"/>
    </source>
</evidence>
<dbReference type="Proteomes" id="UP000605986">
    <property type="component" value="Unassembled WGS sequence"/>
</dbReference>
<dbReference type="Gene3D" id="1.20.58.340">
    <property type="entry name" value="Magnesium transport protein CorA, transmembrane region"/>
    <property type="match status" value="2"/>
</dbReference>
<keyword evidence="5 8" id="KW-0812">Transmembrane</keyword>
<dbReference type="GO" id="GO:0015095">
    <property type="term" value="F:magnesium ion transmembrane transporter activity"/>
    <property type="evidence" value="ECO:0007669"/>
    <property type="project" value="TreeGrafter"/>
</dbReference>
<dbReference type="Pfam" id="PF01544">
    <property type="entry name" value="CorA"/>
    <property type="match status" value="1"/>
</dbReference>
<dbReference type="AlphaFoldDB" id="A0A8H4J7Q0"/>
<dbReference type="PANTHER" id="PTHR46494">
    <property type="entry name" value="CORA FAMILY METAL ION TRANSPORTER (EUROFUNG)"/>
    <property type="match status" value="1"/>
</dbReference>
<gene>
    <name evidence="9" type="ORF">F53441_14742</name>
</gene>
<dbReference type="GO" id="GO:0000287">
    <property type="term" value="F:magnesium ion binding"/>
    <property type="evidence" value="ECO:0007669"/>
    <property type="project" value="TreeGrafter"/>
</dbReference>
<evidence type="ECO:0000256" key="6">
    <source>
        <dbReference type="ARBA" id="ARBA00022989"/>
    </source>
</evidence>
<reference evidence="9" key="1">
    <citation type="submission" date="2020-01" db="EMBL/GenBank/DDBJ databases">
        <title>Identification and distribution of gene clusters putatively required for synthesis of sphingolipid metabolism inhibitors in phylogenetically diverse species of the filamentous fungus Fusarium.</title>
        <authorList>
            <person name="Kim H.-S."/>
            <person name="Busman M."/>
            <person name="Brown D.W."/>
            <person name="Divon H."/>
            <person name="Uhlig S."/>
            <person name="Proctor R.H."/>
        </authorList>
    </citation>
    <scope>NUCLEOTIDE SEQUENCE</scope>
    <source>
        <strain evidence="9">NRRL 53441</strain>
    </source>
</reference>
<dbReference type="GO" id="GO:0015087">
    <property type="term" value="F:cobalt ion transmembrane transporter activity"/>
    <property type="evidence" value="ECO:0007669"/>
    <property type="project" value="TreeGrafter"/>
</dbReference>
<accession>A0A8H4J7Q0</accession>
<keyword evidence="4" id="KW-1003">Cell membrane</keyword>
<evidence type="ECO:0000256" key="4">
    <source>
        <dbReference type="ARBA" id="ARBA00022475"/>
    </source>
</evidence>
<proteinExistence type="inferred from homology"/>
<dbReference type="SUPFAM" id="SSF143865">
    <property type="entry name" value="CorA soluble domain-like"/>
    <property type="match status" value="1"/>
</dbReference>
<dbReference type="EMBL" id="JAADJG010001911">
    <property type="protein sequence ID" value="KAF4412345.1"/>
    <property type="molecule type" value="Genomic_DNA"/>
</dbReference>
<evidence type="ECO:0000256" key="2">
    <source>
        <dbReference type="ARBA" id="ARBA00009765"/>
    </source>
</evidence>
<evidence type="ECO:0000256" key="3">
    <source>
        <dbReference type="ARBA" id="ARBA00022448"/>
    </source>
</evidence>
<protein>
    <submittedName>
        <fullName evidence="9">Magnesium and cobalt transporter CorA</fullName>
    </submittedName>
</protein>
<feature type="non-terminal residue" evidence="9">
    <location>
        <position position="112"/>
    </location>
</feature>
<sequence>MRDHKSLALSIEQTAAEDLRDPTKGVIVTPLTYIYIGDVLDHCVLINDSLWQITEAADGMIDLIFNTITAYQNEALKQLTIMTIIFLPMTFLTGYFGQNFEPFSELANGITY</sequence>
<dbReference type="PANTHER" id="PTHR46494:SF1">
    <property type="entry name" value="CORA FAMILY METAL ION TRANSPORTER (EUROFUNG)"/>
    <property type="match status" value="1"/>
</dbReference>
<keyword evidence="7 8" id="KW-0472">Membrane</keyword>
<dbReference type="InterPro" id="IPR045861">
    <property type="entry name" value="CorA_cytoplasmic_dom"/>
</dbReference>
<name>A0A8H4J7Q0_9HYPO</name>
<dbReference type="GO" id="GO:0050897">
    <property type="term" value="F:cobalt ion binding"/>
    <property type="evidence" value="ECO:0007669"/>
    <property type="project" value="TreeGrafter"/>
</dbReference>
<evidence type="ECO:0000256" key="7">
    <source>
        <dbReference type="ARBA" id="ARBA00023136"/>
    </source>
</evidence>
<comment type="similarity">
    <text evidence="2">Belongs to the CorA metal ion transporter (MIT) (TC 1.A.35) family.</text>
</comment>
<organism evidence="9 10">
    <name type="scientific">Fusarium austroafricanum</name>
    <dbReference type="NCBI Taxonomy" id="2364996"/>
    <lineage>
        <taxon>Eukaryota</taxon>
        <taxon>Fungi</taxon>
        <taxon>Dikarya</taxon>
        <taxon>Ascomycota</taxon>
        <taxon>Pezizomycotina</taxon>
        <taxon>Sordariomycetes</taxon>
        <taxon>Hypocreomycetidae</taxon>
        <taxon>Hypocreales</taxon>
        <taxon>Nectriaceae</taxon>
        <taxon>Fusarium</taxon>
        <taxon>Fusarium concolor species complex</taxon>
    </lineage>
</organism>
<dbReference type="SUPFAM" id="SSF144083">
    <property type="entry name" value="Magnesium transport protein CorA, transmembrane region"/>
    <property type="match status" value="1"/>
</dbReference>
<comment type="caution">
    <text evidence="9">The sequence shown here is derived from an EMBL/GenBank/DDBJ whole genome shotgun (WGS) entry which is preliminary data.</text>
</comment>
<dbReference type="GO" id="GO:0005886">
    <property type="term" value="C:plasma membrane"/>
    <property type="evidence" value="ECO:0007669"/>
    <property type="project" value="UniProtKB-SubCell"/>
</dbReference>